<accession>A0A015M124</accession>
<evidence type="ECO:0000313" key="2">
    <source>
        <dbReference type="Proteomes" id="UP000022910"/>
    </source>
</evidence>
<keyword evidence="2" id="KW-1185">Reference proteome</keyword>
<dbReference type="OrthoDB" id="2351128at2759"/>
<evidence type="ECO:0000313" key="1">
    <source>
        <dbReference type="EMBL" id="EXX60563.1"/>
    </source>
</evidence>
<organism evidence="1 2">
    <name type="scientific">Rhizophagus irregularis (strain DAOM 197198w)</name>
    <name type="common">Glomus intraradices</name>
    <dbReference type="NCBI Taxonomy" id="1432141"/>
    <lineage>
        <taxon>Eukaryota</taxon>
        <taxon>Fungi</taxon>
        <taxon>Fungi incertae sedis</taxon>
        <taxon>Mucoromycota</taxon>
        <taxon>Glomeromycotina</taxon>
        <taxon>Glomeromycetes</taxon>
        <taxon>Glomerales</taxon>
        <taxon>Glomeraceae</taxon>
        <taxon>Rhizophagus</taxon>
    </lineage>
</organism>
<dbReference type="HOGENOM" id="CLU_1759779_0_0_1"/>
<gene>
    <name evidence="1" type="ORF">RirG_178770</name>
</gene>
<dbReference type="AlphaFoldDB" id="A0A015M124"/>
<dbReference type="SUPFAM" id="SSF47095">
    <property type="entry name" value="HMG-box"/>
    <property type="match status" value="1"/>
</dbReference>
<comment type="caution">
    <text evidence="1">The sequence shown here is derived from an EMBL/GenBank/DDBJ whole genome shotgun (WGS) entry which is preliminary data.</text>
</comment>
<dbReference type="SMR" id="A0A015M124"/>
<dbReference type="Proteomes" id="UP000022910">
    <property type="component" value="Unassembled WGS sequence"/>
</dbReference>
<protein>
    <submittedName>
        <fullName evidence="1">Uncharacterized protein</fullName>
    </submittedName>
</protein>
<dbReference type="InterPro" id="IPR036910">
    <property type="entry name" value="HMG_box_dom_sf"/>
</dbReference>
<sequence>MPRNKSPKSIRKSAPYKRSRFPNAWILFSKKFYSHNCETRKIKRTEAMKSARIAWENMSSLQKNKYFINVWNHQNQLKEIKQTLTHLEELTYDKPFIIEEVNQLKMNKVNKEKDDDVFINPEMLEKEMEEDFSLKAFSEKFENLSIMH</sequence>
<reference evidence="1 2" key="1">
    <citation type="submission" date="2014-02" db="EMBL/GenBank/DDBJ databases">
        <title>Single nucleus genome sequencing reveals high similarity among nuclei of an endomycorrhizal fungus.</title>
        <authorList>
            <person name="Lin K."/>
            <person name="Geurts R."/>
            <person name="Zhang Z."/>
            <person name="Limpens E."/>
            <person name="Saunders D.G."/>
            <person name="Mu D."/>
            <person name="Pang E."/>
            <person name="Cao H."/>
            <person name="Cha H."/>
            <person name="Lin T."/>
            <person name="Zhou Q."/>
            <person name="Shang Y."/>
            <person name="Li Y."/>
            <person name="Ivanov S."/>
            <person name="Sharma T."/>
            <person name="Velzen R.V."/>
            <person name="Ruijter N.D."/>
            <person name="Aanen D.K."/>
            <person name="Win J."/>
            <person name="Kamoun S."/>
            <person name="Bisseling T."/>
            <person name="Huang S."/>
        </authorList>
    </citation>
    <scope>NUCLEOTIDE SEQUENCE [LARGE SCALE GENOMIC DNA]</scope>
    <source>
        <strain evidence="2">DAOM197198w</strain>
    </source>
</reference>
<dbReference type="EMBL" id="JEMT01025891">
    <property type="protein sequence ID" value="EXX60563.1"/>
    <property type="molecule type" value="Genomic_DNA"/>
</dbReference>
<name>A0A015M124_RHIIW</name>
<proteinExistence type="predicted"/>